<dbReference type="GO" id="GO:0006508">
    <property type="term" value="P:proteolysis"/>
    <property type="evidence" value="ECO:0007669"/>
    <property type="project" value="UniProtKB-KW"/>
</dbReference>
<evidence type="ECO:0000259" key="8">
    <source>
        <dbReference type="Pfam" id="PF00082"/>
    </source>
</evidence>
<comment type="similarity">
    <text evidence="1 6">Belongs to the peptidase S8 family.</text>
</comment>
<keyword evidence="5 6" id="KW-0720">Serine protease</keyword>
<name>A0A6S6QRH0_9HYPH</name>
<dbReference type="InterPro" id="IPR034061">
    <property type="entry name" value="Peptidases_S8_Autotransporter"/>
</dbReference>
<feature type="chain" id="PRO_5028380421" description="Peptidase S8/S53 domain-containing protein" evidence="7">
    <location>
        <begin position="24"/>
        <end position="910"/>
    </location>
</feature>
<proteinExistence type="inferred from homology"/>
<dbReference type="PROSITE" id="PS00137">
    <property type="entry name" value="SUBTILASE_HIS"/>
    <property type="match status" value="1"/>
</dbReference>
<evidence type="ECO:0000256" key="3">
    <source>
        <dbReference type="ARBA" id="ARBA00022729"/>
    </source>
</evidence>
<dbReference type="PRINTS" id="PR00723">
    <property type="entry name" value="SUBTILISIN"/>
</dbReference>
<accession>A0A6S6QRH0</accession>
<evidence type="ECO:0000256" key="4">
    <source>
        <dbReference type="ARBA" id="ARBA00022801"/>
    </source>
</evidence>
<feature type="domain" description="Peptidase S8/S53" evidence="8">
    <location>
        <begin position="200"/>
        <end position="491"/>
    </location>
</feature>
<keyword evidence="3 7" id="KW-0732">Signal</keyword>
<gene>
    <name evidence="9" type="ORF">IZ6_10700</name>
</gene>
<evidence type="ECO:0000256" key="6">
    <source>
        <dbReference type="PROSITE-ProRule" id="PRU01240"/>
    </source>
</evidence>
<dbReference type="InterPro" id="IPR022398">
    <property type="entry name" value="Peptidase_S8_His-AS"/>
</dbReference>
<protein>
    <recommendedName>
        <fullName evidence="8">Peptidase S8/S53 domain-containing protein</fullName>
    </recommendedName>
</protein>
<keyword evidence="10" id="KW-1185">Reference proteome</keyword>
<feature type="active site" description="Charge relay system" evidence="6">
    <location>
        <position position="248"/>
    </location>
</feature>
<evidence type="ECO:0000313" key="9">
    <source>
        <dbReference type="EMBL" id="BCJ90335.1"/>
    </source>
</evidence>
<dbReference type="PANTHER" id="PTHR43806">
    <property type="entry name" value="PEPTIDASE S8"/>
    <property type="match status" value="1"/>
</dbReference>
<feature type="active site" description="Charge relay system" evidence="6">
    <location>
        <position position="432"/>
    </location>
</feature>
<evidence type="ECO:0000256" key="2">
    <source>
        <dbReference type="ARBA" id="ARBA00022670"/>
    </source>
</evidence>
<dbReference type="PROSITE" id="PS00138">
    <property type="entry name" value="SUBTILASE_SER"/>
    <property type="match status" value="1"/>
</dbReference>
<evidence type="ECO:0000313" key="10">
    <source>
        <dbReference type="Proteomes" id="UP000515317"/>
    </source>
</evidence>
<dbReference type="KEGG" id="tso:IZ6_10700"/>
<dbReference type="RefSeq" id="WP_222876968.1">
    <property type="nucleotide sequence ID" value="NZ_AP023361.1"/>
</dbReference>
<dbReference type="InterPro" id="IPR036852">
    <property type="entry name" value="Peptidase_S8/S53_dom_sf"/>
</dbReference>
<dbReference type="Gene3D" id="3.40.50.200">
    <property type="entry name" value="Peptidase S8/S53 domain"/>
    <property type="match status" value="1"/>
</dbReference>
<dbReference type="PANTHER" id="PTHR43806:SF11">
    <property type="entry name" value="CEREVISIN-RELATED"/>
    <property type="match status" value="1"/>
</dbReference>
<dbReference type="PROSITE" id="PS51892">
    <property type="entry name" value="SUBTILASE"/>
    <property type="match status" value="1"/>
</dbReference>
<dbReference type="CDD" id="cd04848">
    <property type="entry name" value="Peptidases_S8_Autotransporter_serine_protease_like"/>
    <property type="match status" value="1"/>
</dbReference>
<dbReference type="InterPro" id="IPR015500">
    <property type="entry name" value="Peptidase_S8_subtilisin-rel"/>
</dbReference>
<keyword evidence="4 6" id="KW-0378">Hydrolase</keyword>
<evidence type="ECO:0000256" key="7">
    <source>
        <dbReference type="SAM" id="SignalP"/>
    </source>
</evidence>
<dbReference type="Proteomes" id="UP000515317">
    <property type="component" value="Chromosome"/>
</dbReference>
<keyword evidence="2 6" id="KW-0645">Protease</keyword>
<evidence type="ECO:0000256" key="5">
    <source>
        <dbReference type="ARBA" id="ARBA00022825"/>
    </source>
</evidence>
<dbReference type="InterPro" id="IPR050131">
    <property type="entry name" value="Peptidase_S8_subtilisin-like"/>
</dbReference>
<dbReference type="InterPro" id="IPR000209">
    <property type="entry name" value="Peptidase_S8/S53_dom"/>
</dbReference>
<dbReference type="Pfam" id="PF00082">
    <property type="entry name" value="Peptidase_S8"/>
    <property type="match status" value="1"/>
</dbReference>
<dbReference type="EMBL" id="AP023361">
    <property type="protein sequence ID" value="BCJ90335.1"/>
    <property type="molecule type" value="Genomic_DNA"/>
</dbReference>
<reference evidence="9 10" key="1">
    <citation type="submission" date="2020-08" db="EMBL/GenBank/DDBJ databases">
        <title>Genome sequence of Rhizobiales bacterium strain IZ6.</title>
        <authorList>
            <person name="Nakai R."/>
            <person name="Naganuma T."/>
        </authorList>
    </citation>
    <scope>NUCLEOTIDE SEQUENCE [LARGE SCALE GENOMIC DNA]</scope>
    <source>
        <strain evidence="9 10">IZ6</strain>
    </source>
</reference>
<dbReference type="InterPro" id="IPR023828">
    <property type="entry name" value="Peptidase_S8_Ser-AS"/>
</dbReference>
<dbReference type="SUPFAM" id="SSF52743">
    <property type="entry name" value="Subtilisin-like"/>
    <property type="match status" value="1"/>
</dbReference>
<evidence type="ECO:0000256" key="1">
    <source>
        <dbReference type="ARBA" id="ARBA00011073"/>
    </source>
</evidence>
<dbReference type="AlphaFoldDB" id="A0A6S6QRH0"/>
<organism evidence="9 10">
    <name type="scientific">Terrihabitans soli</name>
    <dbReference type="NCBI Taxonomy" id="708113"/>
    <lineage>
        <taxon>Bacteria</taxon>
        <taxon>Pseudomonadati</taxon>
        <taxon>Pseudomonadota</taxon>
        <taxon>Alphaproteobacteria</taxon>
        <taxon>Hyphomicrobiales</taxon>
        <taxon>Terrihabitans</taxon>
    </lineage>
</organism>
<dbReference type="GO" id="GO:0004252">
    <property type="term" value="F:serine-type endopeptidase activity"/>
    <property type="evidence" value="ECO:0007669"/>
    <property type="project" value="UniProtKB-UniRule"/>
</dbReference>
<sequence length="910" mass="95021">MDRLYVAALVLCSGLVSSVPARAQHYYENFALRGETAAPSFDLSVFRGVPDAVFLQEIRRLQHLNPAAAYALAEEAMRLRPHLADAFADPRPVLSHPEPALAEPVQDWIEPKGKFEGGLVMAGGALVLAGGAAAFLATASGEGDGSGVGGGFTRRVTTVLPPVPPGWEEDVADWEDAEYGVDYSKGLINASSAYARAGTGDGINVGLIDGAVDPMHDQFSGRFGGCFDIQFGSSSTLPSACDDDPADHGTHVAGSIAAARDGDTMFGVAFEAELYSMRAFNSGGGWVASSARFDDAIRWAAANDVAVINNSFGSYTHTDRPADYNLGHIAAGFGTALEEARDNDIIMVWAAGNDGGFEPTVEAAFPLYDPSMRDIWIAVTSVDPDGSLSIYSDACGAAAEWCLAAPGGSGQVADDIISTIPNDSFAGNFGTSMAAPQVTGAVAIMLQLFGPGTPSNLTPQEIVKILFVTADKNLPGYVANADGVSDLYGQGLLDLDAATTPDTHDLVFTTSGGQFSSLSSSGISYGPAFGGGISAALSGKTLAVFDEYNRAVIIDLESFAAQAPEPIDLDRALANFGQGNGFKDVVTEGGFKLALRGSFGEEGDGVSLGGETQARMSVALTDTATLESGYNIDASQMLGLYASGTAAPELLIDPVALSSSYLALAESAMTTGIRRSGEDSDLALMVFGGTDYRPEETELDARLSGEDEKNWTYGVAAEWTVRPAEGFSLALRSGVMTEADELLGAEMEGGFEVTETQTAFAGATVTYTLASGLSAVAAYDIGISAVAAEDSLFSDFSNVLSDSFSLGLLGKGGFQERDRYGLIVSQPLRVFSSEAEMLLPQARNADGSMSYSSEDVDMAPEDRELRVQGFYAAEMGDGTLSFGGLMRFNPGHDADAETEWVGLASYQGGF</sequence>
<feature type="active site" description="Charge relay system" evidence="6">
    <location>
        <position position="209"/>
    </location>
</feature>
<feature type="signal peptide" evidence="7">
    <location>
        <begin position="1"/>
        <end position="23"/>
    </location>
</feature>